<sequence>MEVLLCLLLQHPGHTPAAMSAFTSQDAQKLLHNKFVVVLGDSIQRSVYKDLVMLLQHDSYLSEGQLKRKGEMTFENDMLVEGGQLNEMHNGIDYREVRQYRTGHHLVRFYFLTRVYSMYLESVLADFTAGPQPDVLIINSCFWDLTRYTFAPMEEYKANLQKLFSRLSKALNPECLILWNMTMPGGYKDAEIPQHIKYNLKWDVVEGNFYSATLANQYSIDVLDMHYHFRLELQRRCRDAIHWDQLAHRKYTQLLLAHIAQGWGVEAPQKKGVSDHHDQAVPRKKATRKRRKASLPIQHGAKEVQMSLSIPCPEYVKVNGDCHHFASDIQPQPGFFYPGYVSFEMNHTGDAAADDHFTSDSPRLAGASMPGYHSIKRKGVWSLLEEQVFREPGTDVMIPGEELRKEHYYEIKLENRDPDWMAVYHDGPQLHLNYEGRGEFLDNGSFSLWNLTKNDSGVYVYYINQKIHYKMELTVIDPMDQPILKRIDRRDEECLTRLECLGSGGNVSFLHNGLRVSDSATKKGNVLHIEGTRQESWGTYTCQLRNQAGVKSSSKVVIPNQASWQDLVAFYASVPVVVFMLLLVVCRVYACTANKPEESSANTGGRAGSRFSRAIVLLEFSLLILCDFGRFFASFYFYQYNPYWPFLVSFLFALIFLFRIILLKLKCKYVQSSICDDDIKP</sequence>
<reference evidence="4" key="1">
    <citation type="submission" date="2025-08" db="UniProtKB">
        <authorList>
            <consortium name="Ensembl"/>
        </authorList>
    </citation>
    <scope>IDENTIFICATION</scope>
</reference>
<evidence type="ECO:0000256" key="1">
    <source>
        <dbReference type="ARBA" id="ARBA00037957"/>
    </source>
</evidence>
<evidence type="ECO:0008006" key="6">
    <source>
        <dbReference type="Google" id="ProtNLM"/>
    </source>
</evidence>
<organism evidence="4 5">
    <name type="scientific">Leptobrachium leishanense</name>
    <name type="common">Leishan spiny toad</name>
    <dbReference type="NCBI Taxonomy" id="445787"/>
    <lineage>
        <taxon>Eukaryota</taxon>
        <taxon>Metazoa</taxon>
        <taxon>Chordata</taxon>
        <taxon>Craniata</taxon>
        <taxon>Vertebrata</taxon>
        <taxon>Euteleostomi</taxon>
        <taxon>Amphibia</taxon>
        <taxon>Batrachia</taxon>
        <taxon>Anura</taxon>
        <taxon>Pelobatoidea</taxon>
        <taxon>Megophryidae</taxon>
        <taxon>Leptobrachium</taxon>
    </lineage>
</organism>
<feature type="compositionally biased region" description="Basic and acidic residues" evidence="2">
    <location>
        <begin position="269"/>
        <end position="281"/>
    </location>
</feature>
<dbReference type="PANTHER" id="PTHR14469:SF0">
    <property type="entry name" value="FAMILY WITH SEQUENCE SIMILARITY 113"/>
    <property type="match status" value="1"/>
</dbReference>
<feature type="compositionally biased region" description="Basic residues" evidence="2">
    <location>
        <begin position="282"/>
        <end position="293"/>
    </location>
</feature>
<proteinExistence type="inferred from homology"/>
<comment type="similarity">
    <text evidence="1">Belongs to the PC-esterase family.</text>
</comment>
<dbReference type="InterPro" id="IPR013783">
    <property type="entry name" value="Ig-like_fold"/>
</dbReference>
<dbReference type="OrthoDB" id="9975373at2759"/>
<feature type="transmembrane region" description="Helical" evidence="3">
    <location>
        <begin position="568"/>
        <end position="590"/>
    </location>
</feature>
<evidence type="ECO:0000256" key="2">
    <source>
        <dbReference type="SAM" id="MobiDB-lite"/>
    </source>
</evidence>
<keyword evidence="3" id="KW-1133">Transmembrane helix</keyword>
<evidence type="ECO:0000313" key="5">
    <source>
        <dbReference type="Proteomes" id="UP000694569"/>
    </source>
</evidence>
<dbReference type="InterPro" id="IPR036179">
    <property type="entry name" value="Ig-like_dom_sf"/>
</dbReference>
<protein>
    <recommendedName>
        <fullName evidence="6">Ig-like domain-containing protein</fullName>
    </recommendedName>
</protein>
<feature type="region of interest" description="Disordered" evidence="2">
    <location>
        <begin position="269"/>
        <end position="295"/>
    </location>
</feature>
<dbReference type="PANTHER" id="PTHR14469">
    <property type="entry name" value="SARCOMA ANTIGEN NY-SAR-23"/>
    <property type="match status" value="1"/>
</dbReference>
<dbReference type="InterPro" id="IPR036514">
    <property type="entry name" value="SGNH_hydro_sf"/>
</dbReference>
<reference evidence="4" key="2">
    <citation type="submission" date="2025-09" db="UniProtKB">
        <authorList>
            <consortium name="Ensembl"/>
        </authorList>
    </citation>
    <scope>IDENTIFICATION</scope>
</reference>
<dbReference type="GeneTree" id="ENSGT00390000002231"/>
<dbReference type="Proteomes" id="UP000694569">
    <property type="component" value="Unplaced"/>
</dbReference>
<evidence type="ECO:0000256" key="3">
    <source>
        <dbReference type="SAM" id="Phobius"/>
    </source>
</evidence>
<evidence type="ECO:0000313" key="4">
    <source>
        <dbReference type="Ensembl" id="ENSLLEP00000033878.1"/>
    </source>
</evidence>
<feature type="transmembrane region" description="Helical" evidence="3">
    <location>
        <begin position="611"/>
        <end position="637"/>
    </location>
</feature>
<keyword evidence="5" id="KW-1185">Reference proteome</keyword>
<feature type="transmembrane region" description="Helical" evidence="3">
    <location>
        <begin position="643"/>
        <end position="662"/>
    </location>
</feature>
<keyword evidence="3" id="KW-0812">Transmembrane</keyword>
<dbReference type="AlphaFoldDB" id="A0A8C5Q7I0"/>
<dbReference type="Gene3D" id="2.60.40.10">
    <property type="entry name" value="Immunoglobulins"/>
    <property type="match status" value="2"/>
</dbReference>
<keyword evidence="3" id="KW-0472">Membrane</keyword>
<name>A0A8C5Q7I0_9ANUR</name>
<accession>A0A8C5Q7I0</accession>
<dbReference type="Ensembl" id="ENSLLET00000035164.1">
    <property type="protein sequence ID" value="ENSLLEP00000033878.1"/>
    <property type="gene ID" value="ENSLLEG00000021427.1"/>
</dbReference>
<dbReference type="SUPFAM" id="SSF48726">
    <property type="entry name" value="Immunoglobulin"/>
    <property type="match status" value="1"/>
</dbReference>
<dbReference type="Gene3D" id="3.40.50.1110">
    <property type="entry name" value="SGNH hydrolase"/>
    <property type="match status" value="1"/>
</dbReference>
<dbReference type="SUPFAM" id="SSF52266">
    <property type="entry name" value="SGNH hydrolase"/>
    <property type="match status" value="1"/>
</dbReference>